<keyword evidence="2" id="KW-0762">Sugar transport</keyword>
<dbReference type="AlphaFoldDB" id="A0A1H3UTK0"/>
<evidence type="ECO:0000256" key="7">
    <source>
        <dbReference type="PROSITE-ProRule" id="PRU00418"/>
    </source>
</evidence>
<dbReference type="Proteomes" id="UP000198935">
    <property type="component" value="Unassembled WGS sequence"/>
</dbReference>
<dbReference type="CDD" id="cd00215">
    <property type="entry name" value="PTS_IIA_lac"/>
    <property type="match status" value="1"/>
</dbReference>
<dbReference type="OrthoDB" id="350602at2"/>
<dbReference type="GO" id="GO:0046872">
    <property type="term" value="F:metal ion binding"/>
    <property type="evidence" value="ECO:0007669"/>
    <property type="project" value="UniProtKB-KW"/>
</dbReference>
<gene>
    <name evidence="9" type="ORF">SAMN05421736_12626</name>
</gene>
<dbReference type="PANTHER" id="PTHR34382:SF7">
    <property type="entry name" value="PTS SYSTEM N,N'-DIACETYLCHITOBIOSE-SPECIFIC EIIA COMPONENT"/>
    <property type="match status" value="1"/>
</dbReference>
<keyword evidence="6" id="KW-0460">Magnesium</keyword>
<dbReference type="PROSITE" id="PS51095">
    <property type="entry name" value="PTS_EIIA_TYPE_3"/>
    <property type="match status" value="1"/>
</dbReference>
<dbReference type="InterPro" id="IPR003188">
    <property type="entry name" value="PTS_IIA_lac/cel"/>
</dbReference>
<keyword evidence="3" id="KW-0808">Transferase</keyword>
<dbReference type="PIRSF" id="PIRSF000699">
    <property type="entry name" value="PTS_IILac_III"/>
    <property type="match status" value="1"/>
</dbReference>
<dbReference type="Pfam" id="PF02255">
    <property type="entry name" value="PTS_IIA"/>
    <property type="match status" value="1"/>
</dbReference>
<evidence type="ECO:0000313" key="10">
    <source>
        <dbReference type="Proteomes" id="UP000198935"/>
    </source>
</evidence>
<evidence type="ECO:0000313" key="9">
    <source>
        <dbReference type="EMBL" id="SDZ65724.1"/>
    </source>
</evidence>
<evidence type="ECO:0000256" key="4">
    <source>
        <dbReference type="ARBA" id="ARBA00022683"/>
    </source>
</evidence>
<sequence>MNYEEIIIGIIVNAGNARSKAMEAIHHAKNGEIDKSRERLKQSSEELGKAHGVQTSLIQQEAGGQKQEVTLLMIHAQDHLMNAMTVRDLAEEFIDMHIKMEQAFHKQK</sequence>
<protein>
    <submittedName>
        <fullName evidence="9">PTS system, cellobiose-specific IIA component</fullName>
    </submittedName>
</protein>
<comment type="cofactor">
    <cofactor evidence="6">
        <name>Mg(2+)</name>
        <dbReference type="ChEBI" id="CHEBI:18420"/>
    </cofactor>
    <text evidence="6">Binds 1 Mg(2+) ion per trimer.</text>
</comment>
<dbReference type="STRING" id="1503961.SAMN05421736_12626"/>
<keyword evidence="4" id="KW-0598">Phosphotransferase system</keyword>
<evidence type="ECO:0000256" key="5">
    <source>
        <dbReference type="PIRSR" id="PIRSR000699-1"/>
    </source>
</evidence>
<keyword evidence="1" id="KW-0813">Transport</keyword>
<feature type="region of interest" description="Disordered" evidence="8">
    <location>
        <begin position="31"/>
        <end position="54"/>
    </location>
</feature>
<evidence type="ECO:0000256" key="6">
    <source>
        <dbReference type="PIRSR" id="PIRSR000699-2"/>
    </source>
</evidence>
<organism evidence="9 10">
    <name type="scientific">Evansella caseinilytica</name>
    <dbReference type="NCBI Taxonomy" id="1503961"/>
    <lineage>
        <taxon>Bacteria</taxon>
        <taxon>Bacillati</taxon>
        <taxon>Bacillota</taxon>
        <taxon>Bacilli</taxon>
        <taxon>Bacillales</taxon>
        <taxon>Bacillaceae</taxon>
        <taxon>Evansella</taxon>
    </lineage>
</organism>
<keyword evidence="6" id="KW-0479">Metal-binding</keyword>
<evidence type="ECO:0000256" key="1">
    <source>
        <dbReference type="ARBA" id="ARBA00022448"/>
    </source>
</evidence>
<dbReference type="GO" id="GO:0009401">
    <property type="term" value="P:phosphoenolpyruvate-dependent sugar phosphotransferase system"/>
    <property type="evidence" value="ECO:0007669"/>
    <property type="project" value="UniProtKB-KW"/>
</dbReference>
<feature type="binding site" evidence="6">
    <location>
        <position position="78"/>
    </location>
    <ligand>
        <name>Mg(2+)</name>
        <dbReference type="ChEBI" id="CHEBI:18420"/>
        <note>ligand shared between all trimeric partners</note>
    </ligand>
</feature>
<dbReference type="InterPro" id="IPR036542">
    <property type="entry name" value="PTS_IIA_lac/cel_sf"/>
</dbReference>
<dbReference type="SUPFAM" id="SSF46973">
    <property type="entry name" value="Enzyme IIa from lactose specific PTS, IIa-lac"/>
    <property type="match status" value="1"/>
</dbReference>
<dbReference type="PANTHER" id="PTHR34382">
    <property type="entry name" value="PTS SYSTEM N,N'-DIACETYLCHITOBIOSE-SPECIFIC EIIA COMPONENT"/>
    <property type="match status" value="1"/>
</dbReference>
<evidence type="ECO:0000256" key="3">
    <source>
        <dbReference type="ARBA" id="ARBA00022679"/>
    </source>
</evidence>
<feature type="compositionally biased region" description="Basic and acidic residues" evidence="8">
    <location>
        <begin position="31"/>
        <end position="49"/>
    </location>
</feature>
<evidence type="ECO:0000256" key="2">
    <source>
        <dbReference type="ARBA" id="ARBA00022597"/>
    </source>
</evidence>
<feature type="active site" description="Tele-phosphohistidine intermediate" evidence="5">
    <location>
        <position position="75"/>
    </location>
</feature>
<name>A0A1H3UTK0_9BACI</name>
<reference evidence="10" key="1">
    <citation type="submission" date="2016-10" db="EMBL/GenBank/DDBJ databases">
        <authorList>
            <person name="Varghese N."/>
            <person name="Submissions S."/>
        </authorList>
    </citation>
    <scope>NUCLEOTIDE SEQUENCE [LARGE SCALE GENOMIC DNA]</scope>
    <source>
        <strain evidence="10">SP</strain>
    </source>
</reference>
<keyword evidence="10" id="KW-1185">Reference proteome</keyword>
<accession>A0A1H3UTK0</accession>
<proteinExistence type="predicted"/>
<dbReference type="Gene3D" id="1.20.58.80">
    <property type="entry name" value="Phosphotransferase system, lactose/cellobiose-type IIA subunit"/>
    <property type="match status" value="1"/>
</dbReference>
<feature type="modified residue" description="Phosphohistidine; by HPr" evidence="7">
    <location>
        <position position="75"/>
    </location>
</feature>
<dbReference type="GO" id="GO:0016740">
    <property type="term" value="F:transferase activity"/>
    <property type="evidence" value="ECO:0007669"/>
    <property type="project" value="UniProtKB-KW"/>
</dbReference>
<evidence type="ECO:0000256" key="8">
    <source>
        <dbReference type="SAM" id="MobiDB-lite"/>
    </source>
</evidence>
<dbReference type="EMBL" id="FNPI01000026">
    <property type="protein sequence ID" value="SDZ65724.1"/>
    <property type="molecule type" value="Genomic_DNA"/>
</dbReference>